<gene>
    <name evidence="1" type="ORF">EHV08_03530</name>
</gene>
<dbReference type="Proteomes" id="UP000278983">
    <property type="component" value="Unassembled WGS sequence"/>
</dbReference>
<evidence type="ECO:0000313" key="1">
    <source>
        <dbReference type="EMBL" id="RUL58930.1"/>
    </source>
</evidence>
<proteinExistence type="predicted"/>
<name>A0A3S0RNC6_9BACT</name>
<dbReference type="EMBL" id="RYYU01000001">
    <property type="protein sequence ID" value="RUL58930.1"/>
    <property type="molecule type" value="Genomic_DNA"/>
</dbReference>
<evidence type="ECO:0000313" key="2">
    <source>
        <dbReference type="Proteomes" id="UP000278983"/>
    </source>
</evidence>
<dbReference type="AlphaFoldDB" id="A0A3S0RNC6"/>
<sequence>MKLILNYVVIGFTGMLLLSSCLPFNKKENKTNDSLTQNVQKVEKKPEQKPFSINYEKASAIAYDMKRKNALAELRKIGLEELHSKTFQFIHEMAGMKKTGYKDVYGKGMEYKDDKFISKDSNAVGVIAESMYVNTYTFVFADKKMRDAILNKAKEAGFKHNVTDYDTDEKGKESYIMNIDEVREKSLVVYDRDGLYFAEMYVAMEL</sequence>
<dbReference type="OrthoDB" id="9839023at2"/>
<organism evidence="1 2">
    <name type="scientific">Prevotella koreensis</name>
    <dbReference type="NCBI Taxonomy" id="2490854"/>
    <lineage>
        <taxon>Bacteria</taxon>
        <taxon>Pseudomonadati</taxon>
        <taxon>Bacteroidota</taxon>
        <taxon>Bacteroidia</taxon>
        <taxon>Bacteroidales</taxon>
        <taxon>Prevotellaceae</taxon>
        <taxon>Prevotella</taxon>
    </lineage>
</organism>
<protein>
    <recommendedName>
        <fullName evidence="3">Lipoprotein</fullName>
    </recommendedName>
</protein>
<accession>A0A3S0RNC6</accession>
<comment type="caution">
    <text evidence="1">The sequence shown here is derived from an EMBL/GenBank/DDBJ whole genome shotgun (WGS) entry which is preliminary data.</text>
</comment>
<dbReference type="PROSITE" id="PS51257">
    <property type="entry name" value="PROKAR_LIPOPROTEIN"/>
    <property type="match status" value="1"/>
</dbReference>
<keyword evidence="2" id="KW-1185">Reference proteome</keyword>
<dbReference type="RefSeq" id="WP_126678031.1">
    <property type="nucleotide sequence ID" value="NZ_CAUTUZ010000001.1"/>
</dbReference>
<reference evidence="1 2" key="1">
    <citation type="submission" date="2018-12" db="EMBL/GenBank/DDBJ databases">
        <title>Genome sequencing of Prevotella sp. KCOM 3155 (= JS262).</title>
        <authorList>
            <person name="Kook J.-K."/>
            <person name="Park S.-N."/>
            <person name="Lim Y.K."/>
        </authorList>
    </citation>
    <scope>NUCLEOTIDE SEQUENCE [LARGE SCALE GENOMIC DNA]</scope>
    <source>
        <strain evidence="1 2">KCOM 3155</strain>
    </source>
</reference>
<evidence type="ECO:0008006" key="3">
    <source>
        <dbReference type="Google" id="ProtNLM"/>
    </source>
</evidence>